<dbReference type="SUPFAM" id="SSF52540">
    <property type="entry name" value="P-loop containing nucleoside triphosphate hydrolases"/>
    <property type="match status" value="2"/>
</dbReference>
<dbReference type="GO" id="GO:0003724">
    <property type="term" value="F:RNA helicase activity"/>
    <property type="evidence" value="ECO:0007669"/>
    <property type="project" value="UniProtKB-EC"/>
</dbReference>
<dbReference type="CDD" id="cd17957">
    <property type="entry name" value="DEADc_DDX52"/>
    <property type="match status" value="1"/>
</dbReference>
<sequence>MEGDLFSIISRGAKFDKRRFGKDIALFKPQSSSTQNYDYEVEKQEKKDNDDIKPRGKRKRITQDSIDIDSSIRLLQEIDFFQNSRQALKSVLIGLCDDNDNKDHEKDKKKTKIQTDLKAKEEQKQESKIGASVNSFKNQEEVQTFRKKHRIRVYGTDIPYPFRSFQDLVTQYEIKPYLQKNLQNAGYSLPTPIQIQCIPVSLHERDLMGLAPTGSGKTLAYLLPILHDLKGPEKMGYRALIISPTRELAQQIYREIKKLSIGKKFKICMLTKASAATIAQTPQLRQKFDILISTPLRLVHAISKENIELKNVRHLVLDEADKLLELGFLEQTDEIINACSNPRIVKSLYSATLPSGVESLANTIMKDPIRVVVGVKNAATETIKQKLLFVGQEEGKLIAIRQLIQQGFKPPVLIFVQSIERAKELFHELIYDGISVDVIHSERTKAQRDSIVLNFMQGKIWVLIATELMARGMDFKGVNLVVNYDFPQSVQSYIHRIGRTGRAGRNGEAVTYFTKDDAPFLKSVVNVMKESGCEVPDWMLTLKPPPQNSKKQVRQKPIDRHKISTVSKYDLEKIKRKREIIEASKKRKATTASDIQSTEKNKRNKSKNNNSTNIKDQEDNSYGTSDAEKPKTKNVKSKLDIK</sequence>
<dbReference type="Pfam" id="PF00270">
    <property type="entry name" value="DEAD"/>
    <property type="match status" value="1"/>
</dbReference>
<dbReference type="Proteomes" id="UP000789831">
    <property type="component" value="Unassembled WGS sequence"/>
</dbReference>
<dbReference type="InterPro" id="IPR014014">
    <property type="entry name" value="RNA_helicase_DEAD_Q_motif"/>
</dbReference>
<feature type="domain" description="DEAD-box RNA helicase Q" evidence="16">
    <location>
        <begin position="167"/>
        <end position="195"/>
    </location>
</feature>
<dbReference type="GO" id="GO:0003723">
    <property type="term" value="F:RNA binding"/>
    <property type="evidence" value="ECO:0007669"/>
    <property type="project" value="UniProtKB-KW"/>
</dbReference>
<dbReference type="InterPro" id="IPR000629">
    <property type="entry name" value="RNA-helicase_DEAD-box_CS"/>
</dbReference>
<evidence type="ECO:0000259" key="14">
    <source>
        <dbReference type="PROSITE" id="PS51192"/>
    </source>
</evidence>
<feature type="compositionally biased region" description="Basic and acidic residues" evidence="13">
    <location>
        <begin position="626"/>
        <end position="642"/>
    </location>
</feature>
<dbReference type="InterPro" id="IPR044764">
    <property type="entry name" value="DDX52/Rok1_DEADc"/>
</dbReference>
<dbReference type="InterPro" id="IPR001650">
    <property type="entry name" value="Helicase_C-like"/>
</dbReference>
<protein>
    <recommendedName>
        <fullName evidence="2">RNA helicase</fullName>
        <ecNumber evidence="2">3.6.4.13</ecNumber>
    </recommendedName>
</protein>
<dbReference type="GO" id="GO:0030490">
    <property type="term" value="P:maturation of SSU-rRNA"/>
    <property type="evidence" value="ECO:0007669"/>
    <property type="project" value="InterPro"/>
</dbReference>
<keyword evidence="3 12" id="KW-0547">Nucleotide-binding</keyword>
<dbReference type="AlphaFoldDB" id="A0A9N8YM63"/>
<dbReference type="CDD" id="cd18787">
    <property type="entry name" value="SF2_C_DEAD"/>
    <property type="match status" value="1"/>
</dbReference>
<dbReference type="Gene3D" id="3.40.50.300">
    <property type="entry name" value="P-loop containing nucleotide triphosphate hydrolases"/>
    <property type="match status" value="2"/>
</dbReference>
<dbReference type="EMBL" id="CAJVPL010000001">
    <property type="protein sequence ID" value="CAG8433034.1"/>
    <property type="molecule type" value="Genomic_DNA"/>
</dbReference>
<feature type="domain" description="Helicase ATP-binding" evidence="14">
    <location>
        <begin position="198"/>
        <end position="371"/>
    </location>
</feature>
<evidence type="ECO:0000256" key="10">
    <source>
        <dbReference type="ARBA" id="ARBA00047984"/>
    </source>
</evidence>
<evidence type="ECO:0000256" key="9">
    <source>
        <dbReference type="ARBA" id="ARBA00024355"/>
    </source>
</evidence>
<reference evidence="17" key="1">
    <citation type="submission" date="2021-06" db="EMBL/GenBank/DDBJ databases">
        <authorList>
            <person name="Kallberg Y."/>
            <person name="Tangrot J."/>
            <person name="Rosling A."/>
        </authorList>
    </citation>
    <scope>NUCLEOTIDE SEQUENCE</scope>
    <source>
        <strain evidence="17">MT106</strain>
    </source>
</reference>
<comment type="caution">
    <text evidence="17">The sequence shown here is derived from an EMBL/GenBank/DDBJ whole genome shotgun (WGS) entry which is preliminary data.</text>
</comment>
<evidence type="ECO:0000256" key="2">
    <source>
        <dbReference type="ARBA" id="ARBA00012552"/>
    </source>
</evidence>
<evidence type="ECO:0000256" key="6">
    <source>
        <dbReference type="ARBA" id="ARBA00022840"/>
    </source>
</evidence>
<dbReference type="GO" id="GO:0005730">
    <property type="term" value="C:nucleolus"/>
    <property type="evidence" value="ECO:0007669"/>
    <property type="project" value="UniProtKB-SubCell"/>
</dbReference>
<dbReference type="PROSITE" id="PS51194">
    <property type="entry name" value="HELICASE_CTER"/>
    <property type="match status" value="1"/>
</dbReference>
<keyword evidence="6 12" id="KW-0067">ATP-binding</keyword>
<dbReference type="InterPro" id="IPR050079">
    <property type="entry name" value="DEAD_box_RNA_helicase"/>
</dbReference>
<evidence type="ECO:0000256" key="3">
    <source>
        <dbReference type="ARBA" id="ARBA00022741"/>
    </source>
</evidence>
<evidence type="ECO:0000259" key="16">
    <source>
        <dbReference type="PROSITE" id="PS51195"/>
    </source>
</evidence>
<gene>
    <name evidence="17" type="ORF">AGERDE_LOCUS21</name>
</gene>
<feature type="region of interest" description="Disordered" evidence="13">
    <location>
        <begin position="582"/>
        <end position="642"/>
    </location>
</feature>
<dbReference type="GO" id="GO:0005524">
    <property type="term" value="F:ATP binding"/>
    <property type="evidence" value="ECO:0007669"/>
    <property type="project" value="UniProtKB-KW"/>
</dbReference>
<keyword evidence="5 12" id="KW-0347">Helicase</keyword>
<feature type="short sequence motif" description="Q motif" evidence="11">
    <location>
        <begin position="167"/>
        <end position="195"/>
    </location>
</feature>
<feature type="region of interest" description="Disordered" evidence="13">
    <location>
        <begin position="99"/>
        <end position="125"/>
    </location>
</feature>
<evidence type="ECO:0000256" key="8">
    <source>
        <dbReference type="ARBA" id="ARBA00023242"/>
    </source>
</evidence>
<dbReference type="OrthoDB" id="360161at2759"/>
<dbReference type="SMART" id="SM00490">
    <property type="entry name" value="HELICc"/>
    <property type="match status" value="1"/>
</dbReference>
<dbReference type="PROSITE" id="PS00039">
    <property type="entry name" value="DEAD_ATP_HELICASE"/>
    <property type="match status" value="1"/>
</dbReference>
<evidence type="ECO:0000256" key="7">
    <source>
        <dbReference type="ARBA" id="ARBA00022884"/>
    </source>
</evidence>
<dbReference type="FunFam" id="3.40.50.300:FF:000759">
    <property type="entry name" value="probable ATP-dependent RNA helicase DDX52"/>
    <property type="match status" value="1"/>
</dbReference>
<proteinExistence type="inferred from homology"/>
<evidence type="ECO:0000259" key="15">
    <source>
        <dbReference type="PROSITE" id="PS51194"/>
    </source>
</evidence>
<comment type="catalytic activity">
    <reaction evidence="10">
        <text>ATP + H2O = ADP + phosphate + H(+)</text>
        <dbReference type="Rhea" id="RHEA:13065"/>
        <dbReference type="ChEBI" id="CHEBI:15377"/>
        <dbReference type="ChEBI" id="CHEBI:15378"/>
        <dbReference type="ChEBI" id="CHEBI:30616"/>
        <dbReference type="ChEBI" id="CHEBI:43474"/>
        <dbReference type="ChEBI" id="CHEBI:456216"/>
        <dbReference type="EC" id="3.6.4.13"/>
    </reaction>
</comment>
<organism evidence="17 18">
    <name type="scientific">Ambispora gerdemannii</name>
    <dbReference type="NCBI Taxonomy" id="144530"/>
    <lineage>
        <taxon>Eukaryota</taxon>
        <taxon>Fungi</taxon>
        <taxon>Fungi incertae sedis</taxon>
        <taxon>Mucoromycota</taxon>
        <taxon>Glomeromycotina</taxon>
        <taxon>Glomeromycetes</taxon>
        <taxon>Archaeosporales</taxon>
        <taxon>Ambisporaceae</taxon>
        <taxon>Ambispora</taxon>
    </lineage>
</organism>
<keyword evidence="8" id="KW-0539">Nucleus</keyword>
<evidence type="ECO:0000256" key="4">
    <source>
        <dbReference type="ARBA" id="ARBA00022801"/>
    </source>
</evidence>
<feature type="domain" description="Helicase C-terminal" evidence="15">
    <location>
        <begin position="382"/>
        <end position="543"/>
    </location>
</feature>
<keyword evidence="4 12" id="KW-0378">Hydrolase</keyword>
<feature type="compositionally biased region" description="Basic and acidic residues" evidence="13">
    <location>
        <begin position="40"/>
        <end position="54"/>
    </location>
</feature>
<keyword evidence="7" id="KW-0694">RNA-binding</keyword>
<dbReference type="InterPro" id="IPR014001">
    <property type="entry name" value="Helicase_ATP-bd"/>
</dbReference>
<dbReference type="SMART" id="SM00487">
    <property type="entry name" value="DEXDc"/>
    <property type="match status" value="1"/>
</dbReference>
<evidence type="ECO:0000256" key="5">
    <source>
        <dbReference type="ARBA" id="ARBA00022806"/>
    </source>
</evidence>
<dbReference type="GO" id="GO:0005829">
    <property type="term" value="C:cytosol"/>
    <property type="evidence" value="ECO:0007669"/>
    <property type="project" value="TreeGrafter"/>
</dbReference>
<evidence type="ECO:0000256" key="1">
    <source>
        <dbReference type="ARBA" id="ARBA00004604"/>
    </source>
</evidence>
<accession>A0A9N8YM63</accession>
<feature type="region of interest" description="Disordered" evidence="13">
    <location>
        <begin position="539"/>
        <end position="561"/>
    </location>
</feature>
<feature type="region of interest" description="Disordered" evidence="13">
    <location>
        <begin position="32"/>
        <end position="60"/>
    </location>
</feature>
<dbReference type="InterPro" id="IPR027417">
    <property type="entry name" value="P-loop_NTPase"/>
</dbReference>
<dbReference type="PROSITE" id="PS51192">
    <property type="entry name" value="HELICASE_ATP_BIND_1"/>
    <property type="match status" value="1"/>
</dbReference>
<dbReference type="GO" id="GO:0016787">
    <property type="term" value="F:hydrolase activity"/>
    <property type="evidence" value="ECO:0007669"/>
    <property type="project" value="UniProtKB-KW"/>
</dbReference>
<evidence type="ECO:0000313" key="18">
    <source>
        <dbReference type="Proteomes" id="UP000789831"/>
    </source>
</evidence>
<dbReference type="EC" id="3.6.4.13" evidence="2"/>
<dbReference type="PANTHER" id="PTHR47959:SF15">
    <property type="entry name" value="RNA HELICASE"/>
    <property type="match status" value="1"/>
</dbReference>
<evidence type="ECO:0000256" key="11">
    <source>
        <dbReference type="PROSITE-ProRule" id="PRU00552"/>
    </source>
</evidence>
<name>A0A9N8YM63_9GLOM</name>
<evidence type="ECO:0000256" key="13">
    <source>
        <dbReference type="SAM" id="MobiDB-lite"/>
    </source>
</evidence>
<evidence type="ECO:0000256" key="12">
    <source>
        <dbReference type="RuleBase" id="RU000492"/>
    </source>
</evidence>
<dbReference type="PROSITE" id="PS51195">
    <property type="entry name" value="Q_MOTIF"/>
    <property type="match status" value="1"/>
</dbReference>
<keyword evidence="18" id="KW-1185">Reference proteome</keyword>
<comment type="subcellular location">
    <subcellularLocation>
        <location evidence="1">Nucleus</location>
        <location evidence="1">Nucleolus</location>
    </subcellularLocation>
</comment>
<comment type="similarity">
    <text evidence="9">Belongs to the DEAD box helicase family. DDX52/ROK1 subfamily.</text>
</comment>
<dbReference type="PANTHER" id="PTHR47959">
    <property type="entry name" value="ATP-DEPENDENT RNA HELICASE RHLE-RELATED"/>
    <property type="match status" value="1"/>
</dbReference>
<evidence type="ECO:0000313" key="17">
    <source>
        <dbReference type="EMBL" id="CAG8433034.1"/>
    </source>
</evidence>
<dbReference type="Pfam" id="PF00271">
    <property type="entry name" value="Helicase_C"/>
    <property type="match status" value="1"/>
</dbReference>
<dbReference type="InterPro" id="IPR011545">
    <property type="entry name" value="DEAD/DEAH_box_helicase_dom"/>
</dbReference>